<feature type="compositionally biased region" description="Basic and acidic residues" evidence="2">
    <location>
        <begin position="75"/>
        <end position="89"/>
    </location>
</feature>
<dbReference type="Proteomes" id="UP000595140">
    <property type="component" value="Unassembled WGS sequence"/>
</dbReference>
<feature type="compositionally biased region" description="Acidic residues" evidence="2">
    <location>
        <begin position="562"/>
        <end position="574"/>
    </location>
</feature>
<dbReference type="InterPro" id="IPR001878">
    <property type="entry name" value="Znf_CCHC"/>
</dbReference>
<dbReference type="EMBL" id="OOIL02003603">
    <property type="protein sequence ID" value="VFQ88655.1"/>
    <property type="molecule type" value="Genomic_DNA"/>
</dbReference>
<protein>
    <recommendedName>
        <fullName evidence="3">CCHC-type domain-containing protein</fullName>
    </recommendedName>
</protein>
<dbReference type="PANTHER" id="PTHR34676">
    <property type="entry name" value="DUF4219 DOMAIN-CONTAINING PROTEIN-RELATED"/>
    <property type="match status" value="1"/>
</dbReference>
<feature type="compositionally biased region" description="Polar residues" evidence="2">
    <location>
        <begin position="29"/>
        <end position="50"/>
    </location>
</feature>
<gene>
    <name evidence="4" type="ORF">CCAM_LOCUS30431</name>
</gene>
<dbReference type="PANTHER" id="PTHR34676:SF8">
    <property type="entry name" value="TRANSMEMBRANE PROTEIN"/>
    <property type="match status" value="1"/>
</dbReference>
<dbReference type="CDD" id="cd00303">
    <property type="entry name" value="retropepsin_like"/>
    <property type="match status" value="1"/>
</dbReference>
<keyword evidence="1" id="KW-0862">Zinc</keyword>
<evidence type="ECO:0000256" key="1">
    <source>
        <dbReference type="PROSITE-ProRule" id="PRU00047"/>
    </source>
</evidence>
<proteinExistence type="predicted"/>
<dbReference type="GO" id="GO:0003676">
    <property type="term" value="F:nucleic acid binding"/>
    <property type="evidence" value="ECO:0007669"/>
    <property type="project" value="InterPro"/>
</dbReference>
<evidence type="ECO:0000259" key="3">
    <source>
        <dbReference type="PROSITE" id="PS50158"/>
    </source>
</evidence>
<dbReference type="SMART" id="SM00343">
    <property type="entry name" value="ZnF_C2HC"/>
    <property type="match status" value="1"/>
</dbReference>
<name>A0A484MIM0_9ASTE</name>
<dbReference type="GO" id="GO:0008270">
    <property type="term" value="F:zinc ion binding"/>
    <property type="evidence" value="ECO:0007669"/>
    <property type="project" value="UniProtKB-KW"/>
</dbReference>
<feature type="region of interest" description="Disordered" evidence="2">
    <location>
        <begin position="17"/>
        <end position="89"/>
    </location>
</feature>
<evidence type="ECO:0000313" key="4">
    <source>
        <dbReference type="EMBL" id="VFQ88655.1"/>
    </source>
</evidence>
<sequence>MTTKVRTRWGNLQMVSNEVTHCDQRQGDPQRSATRQPTSVSDKATRSGQRQGDPRRSATRRPAAVSDEATSSDQQRGDQRRSVMSDQRRASSLALEFEKRNAPVHFKTSYMGSGRGVGSDSTIDPYREFKNLSQSHSPQPQAFSGSSSSTPTLPVSRFSRDESMKQQRRDKGLCYRCRNPFRPGHYCSTSSSTFSLMEVDEEGNPMNPKHVPIDGEAKEEEASFNGILGTPTSATMKLSGKLHGHEVLLLIDNGSTHNFISEKLVEQVKLHDSSVQTFGVQVRDCFIIQCDEISKSVSVKLSGEHQVPTPMDKLTTEDKKKLSLNAKALNVLFCALGQDEFARVSSCKSAKEAWKLLEATHEGDKDTKATKIALGTSEYENFKMKAGESVQDMNKRFNLIVNNLSKLNKVYPTSEINTKIIFSLPREWHSLVVNLLPKCADVETSTIWSSLYSRELLLKKMKEEEQVPIIKKTMELKIDDHLESEGESDEELAMFKRYKKFMKWNKGESSKRFPSNKGKPNQITCYECGNVGHIKPECPKLKKKEELKKGKKKALKVTWDDLNSDESDSDQSQE</sequence>
<reference evidence="4 5" key="1">
    <citation type="submission" date="2018-04" db="EMBL/GenBank/DDBJ databases">
        <authorList>
            <person name="Vogel A."/>
        </authorList>
    </citation>
    <scope>NUCLEOTIDE SEQUENCE [LARGE SCALE GENOMIC DNA]</scope>
</reference>
<evidence type="ECO:0000313" key="5">
    <source>
        <dbReference type="Proteomes" id="UP000595140"/>
    </source>
</evidence>
<evidence type="ECO:0000256" key="2">
    <source>
        <dbReference type="SAM" id="MobiDB-lite"/>
    </source>
</evidence>
<feature type="compositionally biased region" description="Basic and acidic residues" evidence="2">
    <location>
        <begin position="158"/>
        <end position="170"/>
    </location>
</feature>
<keyword evidence="1" id="KW-0479">Metal-binding</keyword>
<feature type="region of interest" description="Disordered" evidence="2">
    <location>
        <begin position="131"/>
        <end position="170"/>
    </location>
</feature>
<feature type="compositionally biased region" description="Polar residues" evidence="2">
    <location>
        <begin position="131"/>
        <end position="153"/>
    </location>
</feature>
<dbReference type="Pfam" id="PF00098">
    <property type="entry name" value="zf-CCHC"/>
    <property type="match status" value="1"/>
</dbReference>
<organism evidence="4 5">
    <name type="scientific">Cuscuta campestris</name>
    <dbReference type="NCBI Taxonomy" id="132261"/>
    <lineage>
        <taxon>Eukaryota</taxon>
        <taxon>Viridiplantae</taxon>
        <taxon>Streptophyta</taxon>
        <taxon>Embryophyta</taxon>
        <taxon>Tracheophyta</taxon>
        <taxon>Spermatophyta</taxon>
        <taxon>Magnoliopsida</taxon>
        <taxon>eudicotyledons</taxon>
        <taxon>Gunneridae</taxon>
        <taxon>Pentapetalae</taxon>
        <taxon>asterids</taxon>
        <taxon>lamiids</taxon>
        <taxon>Solanales</taxon>
        <taxon>Convolvulaceae</taxon>
        <taxon>Cuscuteae</taxon>
        <taxon>Cuscuta</taxon>
        <taxon>Cuscuta subgen. Grammica</taxon>
        <taxon>Cuscuta sect. Cleistogrammica</taxon>
    </lineage>
</organism>
<keyword evidence="5" id="KW-1185">Reference proteome</keyword>
<dbReference type="PROSITE" id="PS50158">
    <property type="entry name" value="ZF_CCHC"/>
    <property type="match status" value="1"/>
</dbReference>
<dbReference type="AlphaFoldDB" id="A0A484MIM0"/>
<dbReference type="SUPFAM" id="SSF57756">
    <property type="entry name" value="Retrovirus zinc finger-like domains"/>
    <property type="match status" value="1"/>
</dbReference>
<dbReference type="Gene3D" id="2.40.70.10">
    <property type="entry name" value="Acid Proteases"/>
    <property type="match status" value="1"/>
</dbReference>
<dbReference type="Pfam" id="PF14223">
    <property type="entry name" value="Retrotran_gag_2"/>
    <property type="match status" value="1"/>
</dbReference>
<dbReference type="Gene3D" id="4.10.60.10">
    <property type="entry name" value="Zinc finger, CCHC-type"/>
    <property type="match status" value="1"/>
</dbReference>
<dbReference type="InterPro" id="IPR021109">
    <property type="entry name" value="Peptidase_aspartic_dom_sf"/>
</dbReference>
<dbReference type="OrthoDB" id="1303460at2759"/>
<dbReference type="InterPro" id="IPR036875">
    <property type="entry name" value="Znf_CCHC_sf"/>
</dbReference>
<keyword evidence="1" id="KW-0863">Zinc-finger</keyword>
<feature type="region of interest" description="Disordered" evidence="2">
    <location>
        <begin position="549"/>
        <end position="574"/>
    </location>
</feature>
<accession>A0A484MIM0</accession>
<feature type="domain" description="CCHC-type" evidence="3">
    <location>
        <begin position="525"/>
        <end position="540"/>
    </location>
</feature>